<feature type="chain" id="PRO_5044722174" description="Bifunctional inhibitor/plant lipid transfer protein/seed storage helical domain-containing protein" evidence="1">
    <location>
        <begin position="26"/>
        <end position="120"/>
    </location>
</feature>
<dbReference type="SUPFAM" id="SSF47699">
    <property type="entry name" value="Bifunctional inhibitor/lipid-transfer protein/seed storage 2S albumin"/>
    <property type="match status" value="1"/>
</dbReference>
<dbReference type="EMBL" id="OZ075140">
    <property type="protein sequence ID" value="CAL5025705.1"/>
    <property type="molecule type" value="Genomic_DNA"/>
</dbReference>
<name>A0ABC9H3E7_9POAL</name>
<organism evidence="4 5">
    <name type="scientific">Urochloa decumbens</name>
    <dbReference type="NCBI Taxonomy" id="240449"/>
    <lineage>
        <taxon>Eukaryota</taxon>
        <taxon>Viridiplantae</taxon>
        <taxon>Streptophyta</taxon>
        <taxon>Embryophyta</taxon>
        <taxon>Tracheophyta</taxon>
        <taxon>Spermatophyta</taxon>
        <taxon>Magnoliopsida</taxon>
        <taxon>Liliopsida</taxon>
        <taxon>Poales</taxon>
        <taxon>Poaceae</taxon>
        <taxon>PACMAD clade</taxon>
        <taxon>Panicoideae</taxon>
        <taxon>Panicodae</taxon>
        <taxon>Paniceae</taxon>
        <taxon>Melinidinae</taxon>
        <taxon>Urochloa</taxon>
    </lineage>
</organism>
<proteinExistence type="predicted"/>
<reference evidence="4 5" key="1">
    <citation type="submission" date="2024-10" db="EMBL/GenBank/DDBJ databases">
        <authorList>
            <person name="Ryan C."/>
        </authorList>
    </citation>
    <scope>NUCLEOTIDE SEQUENCE [LARGE SCALE GENOMIC DNA]</scope>
</reference>
<dbReference type="Pfam" id="PF14368">
    <property type="entry name" value="LTP_2"/>
    <property type="match status" value="1"/>
</dbReference>
<dbReference type="PANTHER" id="PTHR33286">
    <property type="entry name" value="BIFUNCTIONAL INHIBITOR/LIPID-TRANSFER PROTEIN/SEED STORAGE 2S ALBUMIN SUPERFAMILY PROTEIN"/>
    <property type="match status" value="1"/>
</dbReference>
<feature type="signal peptide" evidence="1">
    <location>
        <begin position="1"/>
        <end position="25"/>
    </location>
</feature>
<keyword evidence="1" id="KW-0732">Signal</keyword>
<dbReference type="InterPro" id="IPR016140">
    <property type="entry name" value="Bifunc_inhib/LTP/seed_store"/>
</dbReference>
<evidence type="ECO:0000313" key="4">
    <source>
        <dbReference type="EMBL" id="CAM0149225.1"/>
    </source>
</evidence>
<evidence type="ECO:0000259" key="2">
    <source>
        <dbReference type="Pfam" id="PF14368"/>
    </source>
</evidence>
<dbReference type="InterPro" id="IPR036312">
    <property type="entry name" value="Bifun_inhib/LTP/seed_sf"/>
</dbReference>
<dbReference type="Gene3D" id="1.10.110.10">
    <property type="entry name" value="Plant lipid-transfer and hydrophobic proteins"/>
    <property type="match status" value="1"/>
</dbReference>
<evidence type="ECO:0000313" key="5">
    <source>
        <dbReference type="Proteomes" id="UP001497457"/>
    </source>
</evidence>
<dbReference type="Proteomes" id="UP001497457">
    <property type="component" value="Chromosome 30rd"/>
</dbReference>
<evidence type="ECO:0000313" key="3">
    <source>
        <dbReference type="EMBL" id="CAL5025705.1"/>
    </source>
</evidence>
<feature type="domain" description="Bifunctional inhibitor/plant lipid transfer protein/seed storage helical" evidence="2">
    <location>
        <begin position="14"/>
        <end position="97"/>
    </location>
</feature>
<accession>A0ABC9H3E7</accession>
<dbReference type="PANTHER" id="PTHR33286:SF24">
    <property type="entry name" value="BIFUNCTIONAL INHIBITOR_PLANT LIPID TRANSFER PROTEIN_SEED STORAGE HELICAL DOMAIN-CONTAINING PROTEIN"/>
    <property type="match status" value="1"/>
</dbReference>
<evidence type="ECO:0000256" key="1">
    <source>
        <dbReference type="SAM" id="SignalP"/>
    </source>
</evidence>
<dbReference type="Proteomes" id="UP001497457">
    <property type="component" value="Unassembled WGS sequence"/>
</dbReference>
<dbReference type="AlphaFoldDB" id="A0ABC9H3E7"/>
<protein>
    <recommendedName>
        <fullName evidence="2">Bifunctional inhibitor/plant lipid transfer protein/seed storage helical domain-containing protein</fullName>
    </recommendedName>
</protein>
<keyword evidence="5" id="KW-1185">Reference proteome</keyword>
<sequence>MMDLKAIVQLLVFVLAIFTTRQAWGEKDCYHEKDLVYMYCLESITVGGGYVRPKGSCCDPVRSYDMICICSKILPMEERLINAKKLVQVAKDCGKPILGGTQCGSFTVPRKPARAKGVSS</sequence>
<dbReference type="EMBL" id="CAXIPR030001936">
    <property type="protein sequence ID" value="CAM0149225.1"/>
    <property type="molecule type" value="Genomic_DNA"/>
</dbReference>
<gene>
    <name evidence="4" type="ORF">URODEC1_LOCUS122427</name>
    <name evidence="3" type="ORF">URODEC1_LOCUS78258</name>
</gene>